<evidence type="ECO:0000256" key="1">
    <source>
        <dbReference type="ARBA" id="ARBA00022691"/>
    </source>
</evidence>
<dbReference type="Gene3D" id="3.20.20.70">
    <property type="entry name" value="Aldolase class I"/>
    <property type="match status" value="1"/>
</dbReference>
<comment type="caution">
    <text evidence="6">The sequence shown here is derived from an EMBL/GenBank/DDBJ whole genome shotgun (WGS) entry which is preliminary data.</text>
</comment>
<dbReference type="InterPro" id="IPR007197">
    <property type="entry name" value="rSAM"/>
</dbReference>
<dbReference type="SMART" id="SM00729">
    <property type="entry name" value="Elp3"/>
    <property type="match status" value="1"/>
</dbReference>
<dbReference type="Proteomes" id="UP000004206">
    <property type="component" value="Unassembled WGS sequence"/>
</dbReference>
<dbReference type="InterPro" id="IPR058240">
    <property type="entry name" value="rSAM_sf"/>
</dbReference>
<dbReference type="SUPFAM" id="SSF102114">
    <property type="entry name" value="Radical SAM enzymes"/>
    <property type="match status" value="1"/>
</dbReference>
<name>D3MQI7_9FIRM</name>
<dbReference type="NCBIfam" id="TIGR04085">
    <property type="entry name" value="rSAM_more_4Fe4S"/>
    <property type="match status" value="1"/>
</dbReference>
<dbReference type="InterPro" id="IPR006638">
    <property type="entry name" value="Elp3/MiaA/NifB-like_rSAM"/>
</dbReference>
<keyword evidence="4" id="KW-0411">Iron-sulfur</keyword>
<dbReference type="OrthoDB" id="7021155at2"/>
<proteinExistence type="predicted"/>
<keyword evidence="1" id="KW-0949">S-adenosyl-L-methionine</keyword>
<dbReference type="PANTHER" id="PTHR11228:SF7">
    <property type="entry name" value="PQQA PEPTIDE CYCLASE"/>
    <property type="match status" value="1"/>
</dbReference>
<dbReference type="PANTHER" id="PTHR11228">
    <property type="entry name" value="RADICAL SAM DOMAIN PROTEIN"/>
    <property type="match status" value="1"/>
</dbReference>
<feature type="domain" description="Radical SAM core" evidence="5">
    <location>
        <begin position="83"/>
        <end position="303"/>
    </location>
</feature>
<dbReference type="InterPro" id="IPR023885">
    <property type="entry name" value="4Fe4S-binding_SPASM_dom"/>
</dbReference>
<dbReference type="RefSeq" id="WP_002843116.1">
    <property type="nucleotide sequence ID" value="NZ_ADJN01000016.1"/>
</dbReference>
<dbReference type="EMBL" id="ADJN01000016">
    <property type="protein sequence ID" value="EFD05585.1"/>
    <property type="molecule type" value="Genomic_DNA"/>
</dbReference>
<dbReference type="Pfam" id="PF04055">
    <property type="entry name" value="Radical_SAM"/>
    <property type="match status" value="1"/>
</dbReference>
<dbReference type="SFLD" id="SFLDG01067">
    <property type="entry name" value="SPASM/twitch_domain_containing"/>
    <property type="match status" value="1"/>
</dbReference>
<organism evidence="6 7">
    <name type="scientific">Peptostreptococcus anaerobius 653-L</name>
    <dbReference type="NCBI Taxonomy" id="596329"/>
    <lineage>
        <taxon>Bacteria</taxon>
        <taxon>Bacillati</taxon>
        <taxon>Bacillota</taxon>
        <taxon>Clostridia</taxon>
        <taxon>Peptostreptococcales</taxon>
        <taxon>Peptostreptococcaceae</taxon>
        <taxon>Peptostreptococcus</taxon>
    </lineage>
</organism>
<dbReference type="InterPro" id="IPR050377">
    <property type="entry name" value="Radical_SAM_PqqE_MftC-like"/>
</dbReference>
<reference evidence="6 7" key="1">
    <citation type="submission" date="2010-01" db="EMBL/GenBank/DDBJ databases">
        <authorList>
            <person name="Dodson R."/>
            <person name="Madupu R."/>
            <person name="Durkin A.S."/>
            <person name="Torralba M."/>
            <person name="Methe B."/>
            <person name="Sutton G.G."/>
            <person name="Strausberg R.L."/>
            <person name="Nelson K.E."/>
        </authorList>
    </citation>
    <scope>NUCLEOTIDE SEQUENCE [LARGE SCALE GENOMIC DNA]</scope>
    <source>
        <strain evidence="6 7">653-L</strain>
    </source>
</reference>
<evidence type="ECO:0000313" key="7">
    <source>
        <dbReference type="Proteomes" id="UP000004206"/>
    </source>
</evidence>
<dbReference type="SFLD" id="SFLDG01386">
    <property type="entry name" value="main_SPASM_domain-containing"/>
    <property type="match status" value="1"/>
</dbReference>
<evidence type="ECO:0000313" key="6">
    <source>
        <dbReference type="EMBL" id="EFD05585.1"/>
    </source>
</evidence>
<protein>
    <submittedName>
        <fullName evidence="6">Radical SAM domain protein</fullName>
    </submittedName>
</protein>
<keyword evidence="2" id="KW-0479">Metal-binding</keyword>
<dbReference type="InterPro" id="IPR013785">
    <property type="entry name" value="Aldolase_TIM"/>
</dbReference>
<accession>D3MQI7</accession>
<evidence type="ECO:0000256" key="4">
    <source>
        <dbReference type="ARBA" id="ARBA00023014"/>
    </source>
</evidence>
<dbReference type="GO" id="GO:0046872">
    <property type="term" value="F:metal ion binding"/>
    <property type="evidence" value="ECO:0007669"/>
    <property type="project" value="UniProtKB-KW"/>
</dbReference>
<dbReference type="PROSITE" id="PS51918">
    <property type="entry name" value="RADICAL_SAM"/>
    <property type="match status" value="1"/>
</dbReference>
<evidence type="ECO:0000256" key="2">
    <source>
        <dbReference type="ARBA" id="ARBA00022723"/>
    </source>
</evidence>
<gene>
    <name evidence="6" type="ORF">HMPREF0631_1685</name>
</gene>
<dbReference type="eggNOG" id="COG0535">
    <property type="taxonomic scope" value="Bacteria"/>
</dbReference>
<evidence type="ECO:0000259" key="5">
    <source>
        <dbReference type="PROSITE" id="PS51918"/>
    </source>
</evidence>
<keyword evidence="3" id="KW-0408">Iron</keyword>
<sequence length="410" mass="47995">MKLNKKVIIRYKNDIAYIYVYNSRKHVFISKSLLEQIIYASEIGLTINEFLEFFKKDDRTYVGEVLDILKKIEYIYEKSLHAENMIDTIYLKLTNACNLRCSHCITNSGEKVKEELGLYSILDFIDKLKEIKVNKLIITGGEPLMKKDFNYITEYLRKKFKYSTIILSTNSLLIDENNINFIKMYDKVEISIDGVDEESCSKIRGEGVFEKVLEKIDLLQKNGYESIGLSMVFGEKNKAMKDDFLKLNKKLKTTPLCRSFEFIGRGNTNYNDFYKQKYTLPLYTTQIYCQDDIIDSRKISSCACGIYKNMLFIDESGDAYPCHKYSTIDLYKMFNIRDIKASSDIIFNIQKMDEFEKIITFKGTKCEKCDVNVFCWSCPAIFEVAKKSDKINLWCDRMKNPLNKIVWRAI</sequence>
<evidence type="ECO:0000256" key="3">
    <source>
        <dbReference type="ARBA" id="ARBA00023004"/>
    </source>
</evidence>
<dbReference type="CDD" id="cd01335">
    <property type="entry name" value="Radical_SAM"/>
    <property type="match status" value="1"/>
</dbReference>
<dbReference type="GeneID" id="79843638"/>
<dbReference type="SFLD" id="SFLDS00029">
    <property type="entry name" value="Radical_SAM"/>
    <property type="match status" value="1"/>
</dbReference>
<dbReference type="GO" id="GO:0003824">
    <property type="term" value="F:catalytic activity"/>
    <property type="evidence" value="ECO:0007669"/>
    <property type="project" value="InterPro"/>
</dbReference>
<keyword evidence="7" id="KW-1185">Reference proteome</keyword>
<dbReference type="AlphaFoldDB" id="D3MQI7"/>
<dbReference type="GO" id="GO:0051536">
    <property type="term" value="F:iron-sulfur cluster binding"/>
    <property type="evidence" value="ECO:0007669"/>
    <property type="project" value="UniProtKB-KW"/>
</dbReference>